<reference evidence="1" key="1">
    <citation type="submission" date="2022-08" db="EMBL/GenBank/DDBJ databases">
        <authorList>
            <person name="Gutierrez-Valencia J."/>
        </authorList>
    </citation>
    <scope>NUCLEOTIDE SEQUENCE</scope>
</reference>
<evidence type="ECO:0000313" key="1">
    <source>
        <dbReference type="EMBL" id="CAI0460875.1"/>
    </source>
</evidence>
<evidence type="ECO:0000313" key="2">
    <source>
        <dbReference type="Proteomes" id="UP001154282"/>
    </source>
</evidence>
<keyword evidence="2" id="KW-1185">Reference proteome</keyword>
<dbReference type="EMBL" id="CAMGYJ010000008">
    <property type="protein sequence ID" value="CAI0460875.1"/>
    <property type="molecule type" value="Genomic_DNA"/>
</dbReference>
<accession>A0AAV0NQY7</accession>
<protein>
    <submittedName>
        <fullName evidence="1">Uncharacterized protein</fullName>
    </submittedName>
</protein>
<dbReference type="Proteomes" id="UP001154282">
    <property type="component" value="Unassembled WGS sequence"/>
</dbReference>
<name>A0AAV0NQY7_9ROSI</name>
<dbReference type="AlphaFoldDB" id="A0AAV0NQY7"/>
<organism evidence="1 2">
    <name type="scientific">Linum tenue</name>
    <dbReference type="NCBI Taxonomy" id="586396"/>
    <lineage>
        <taxon>Eukaryota</taxon>
        <taxon>Viridiplantae</taxon>
        <taxon>Streptophyta</taxon>
        <taxon>Embryophyta</taxon>
        <taxon>Tracheophyta</taxon>
        <taxon>Spermatophyta</taxon>
        <taxon>Magnoliopsida</taxon>
        <taxon>eudicotyledons</taxon>
        <taxon>Gunneridae</taxon>
        <taxon>Pentapetalae</taxon>
        <taxon>rosids</taxon>
        <taxon>fabids</taxon>
        <taxon>Malpighiales</taxon>
        <taxon>Linaceae</taxon>
        <taxon>Linum</taxon>
    </lineage>
</organism>
<comment type="caution">
    <text evidence="1">The sequence shown here is derived from an EMBL/GenBank/DDBJ whole genome shotgun (WGS) entry which is preliminary data.</text>
</comment>
<proteinExistence type="predicted"/>
<gene>
    <name evidence="1" type="ORF">LITE_LOCUS34681</name>
</gene>
<sequence>MTIWEFIISNSIPLTCGNSPQFHGRRSSGAIWPRPAVLAMLLLKLITREWVIKGWVTLLFG</sequence>